<proteinExistence type="predicted"/>
<accession>A0A4C1SCQ0</accession>
<sequence>KEKKKANKSPLVKSASARPRQPGKLAGGFRFGRLLRNNRSRRGPPARPAPTAFSPNA</sequence>
<protein>
    <submittedName>
        <fullName evidence="2">Uncharacterized protein</fullName>
    </submittedName>
</protein>
<evidence type="ECO:0000256" key="1">
    <source>
        <dbReference type="SAM" id="MobiDB-lite"/>
    </source>
</evidence>
<name>A0A4C1SCQ0_EUMVA</name>
<dbReference type="Proteomes" id="UP000299102">
    <property type="component" value="Unassembled WGS sequence"/>
</dbReference>
<keyword evidence="3" id="KW-1185">Reference proteome</keyword>
<feature type="region of interest" description="Disordered" evidence="1">
    <location>
        <begin position="1"/>
        <end position="57"/>
    </location>
</feature>
<dbReference type="EMBL" id="BGZK01003249">
    <property type="protein sequence ID" value="GBO99176.1"/>
    <property type="molecule type" value="Genomic_DNA"/>
</dbReference>
<gene>
    <name evidence="2" type="ORF">EVAR_93584_1</name>
</gene>
<organism evidence="2 3">
    <name type="scientific">Eumeta variegata</name>
    <name type="common">Bagworm moth</name>
    <name type="synonym">Eumeta japonica</name>
    <dbReference type="NCBI Taxonomy" id="151549"/>
    <lineage>
        <taxon>Eukaryota</taxon>
        <taxon>Metazoa</taxon>
        <taxon>Ecdysozoa</taxon>
        <taxon>Arthropoda</taxon>
        <taxon>Hexapoda</taxon>
        <taxon>Insecta</taxon>
        <taxon>Pterygota</taxon>
        <taxon>Neoptera</taxon>
        <taxon>Endopterygota</taxon>
        <taxon>Lepidoptera</taxon>
        <taxon>Glossata</taxon>
        <taxon>Ditrysia</taxon>
        <taxon>Tineoidea</taxon>
        <taxon>Psychidae</taxon>
        <taxon>Oiketicinae</taxon>
        <taxon>Eumeta</taxon>
    </lineage>
</organism>
<evidence type="ECO:0000313" key="2">
    <source>
        <dbReference type="EMBL" id="GBO99176.1"/>
    </source>
</evidence>
<feature type="non-terminal residue" evidence="2">
    <location>
        <position position="1"/>
    </location>
</feature>
<dbReference type="AlphaFoldDB" id="A0A4C1SCQ0"/>
<evidence type="ECO:0000313" key="3">
    <source>
        <dbReference type="Proteomes" id="UP000299102"/>
    </source>
</evidence>
<comment type="caution">
    <text evidence="2">The sequence shown here is derived from an EMBL/GenBank/DDBJ whole genome shotgun (WGS) entry which is preliminary data.</text>
</comment>
<reference evidence="2 3" key="1">
    <citation type="journal article" date="2019" name="Commun. Biol.">
        <title>The bagworm genome reveals a unique fibroin gene that provides high tensile strength.</title>
        <authorList>
            <person name="Kono N."/>
            <person name="Nakamura H."/>
            <person name="Ohtoshi R."/>
            <person name="Tomita M."/>
            <person name="Numata K."/>
            <person name="Arakawa K."/>
        </authorList>
    </citation>
    <scope>NUCLEOTIDE SEQUENCE [LARGE SCALE GENOMIC DNA]</scope>
</reference>